<dbReference type="RefSeq" id="WP_149198356.1">
    <property type="nucleotide sequence ID" value="NZ_BSOV01000044.1"/>
</dbReference>
<dbReference type="Pfam" id="PF13588">
    <property type="entry name" value="HSDR_N_2"/>
    <property type="match status" value="1"/>
</dbReference>
<evidence type="ECO:0000313" key="2">
    <source>
        <dbReference type="EMBL" id="QKS51772.1"/>
    </source>
</evidence>
<dbReference type="InterPro" id="IPR017035">
    <property type="entry name" value="UCP035009_HsdR_All3000-type"/>
</dbReference>
<keyword evidence="3" id="KW-1185">Reference proteome</keyword>
<reference evidence="2 3" key="1">
    <citation type="submission" date="2020-06" db="EMBL/GenBank/DDBJ databases">
        <title>Complete genome of Azosprillum oryzae KACC14407.</title>
        <authorList>
            <person name="Kim M."/>
            <person name="Park Y.-J."/>
            <person name="Shin J.-H."/>
        </authorList>
    </citation>
    <scope>NUCLEOTIDE SEQUENCE [LARGE SCALE GENOMIC DNA]</scope>
    <source>
        <strain evidence="2 3">KACC 14407</strain>
    </source>
</reference>
<accession>A0A6N1AUU5</accession>
<dbReference type="KEGG" id="aoz:HUE56_15075"/>
<organism evidence="2 3">
    <name type="scientific">Azospirillum oryzae</name>
    <dbReference type="NCBI Taxonomy" id="286727"/>
    <lineage>
        <taxon>Bacteria</taxon>
        <taxon>Pseudomonadati</taxon>
        <taxon>Pseudomonadota</taxon>
        <taxon>Alphaproteobacteria</taxon>
        <taxon>Rhodospirillales</taxon>
        <taxon>Azospirillaceae</taxon>
        <taxon>Azospirillum</taxon>
    </lineage>
</organism>
<dbReference type="InterPro" id="IPR029464">
    <property type="entry name" value="HSDR_N"/>
</dbReference>
<evidence type="ECO:0000313" key="3">
    <source>
        <dbReference type="Proteomes" id="UP000509702"/>
    </source>
</evidence>
<sequence length="370" mass="41344">MELIEKVKALAARIEKQRASVQTEEAAKTAFVMPFLQSLGYDVFDPHVVVPEFTADVGLKKGEKVDYAIKVNDKIAILIECKGCGVNLGQTQMSQLYRYFHVTEARFAILTNGIEYWFYTDLDEPNKMDQRPFFRFSMLDHRSDDVGELQKFTSDAFDVAAILSTASNLKYSSAIKAELLKEFDNPSDEMIRLLVSRVFEGNITAKVKADFAPLVATAFKDAIRDRVSDRLVTALEVTSGAAAGLTVSIPTAAPTAPPSTVDGQEEEIVTTEEEIEGFHIVKAIVRSEVKADRVVMRDTKSYCAILLDDNNRKPLVRLYFNSKSVKYLGLFTDKQEEKVKIESLDDIYTYAERLRVTAATYDKAKAAAPV</sequence>
<dbReference type="AlphaFoldDB" id="A0A6N1AUU5"/>
<protein>
    <submittedName>
        <fullName evidence="2">Type I restriction enzyme HsdR N-terminal domain-containing protein</fullName>
    </submittedName>
</protein>
<name>A0A6N1AUU5_9PROT</name>
<dbReference type="OrthoDB" id="9148007at2"/>
<evidence type="ECO:0000259" key="1">
    <source>
        <dbReference type="Pfam" id="PF13588"/>
    </source>
</evidence>
<dbReference type="PIRSF" id="PIRSF035009">
    <property type="entry name" value="UCP035009_HSDR_N"/>
    <property type="match status" value="1"/>
</dbReference>
<dbReference type="Proteomes" id="UP000509702">
    <property type="component" value="Chromosome"/>
</dbReference>
<gene>
    <name evidence="2" type="ORF">HUE56_15075</name>
</gene>
<proteinExistence type="predicted"/>
<feature type="domain" description="Type I restriction enzyme R protein N-terminal" evidence="1">
    <location>
        <begin position="24"/>
        <end position="121"/>
    </location>
</feature>
<dbReference type="EMBL" id="CP054619">
    <property type="protein sequence ID" value="QKS51772.1"/>
    <property type="molecule type" value="Genomic_DNA"/>
</dbReference>